<dbReference type="AlphaFoldDB" id="A0A5C1A8A6"/>
<reference evidence="4" key="1">
    <citation type="submission" date="2019-08" db="EMBL/GenBank/DDBJ databases">
        <title>Limnoglobus roseus gen. nov., sp. nov., a novel freshwater planctomycete with a giant genome from the family Gemmataceae.</title>
        <authorList>
            <person name="Kulichevskaya I.S."/>
            <person name="Naumoff D.G."/>
            <person name="Miroshnikov K."/>
            <person name="Ivanova A."/>
            <person name="Philippov D.A."/>
            <person name="Hakobyan A."/>
            <person name="Rijpstra I.C."/>
            <person name="Sinninghe Damste J.S."/>
            <person name="Liesack W."/>
            <person name="Dedysh S.N."/>
        </authorList>
    </citation>
    <scope>NUCLEOTIDE SEQUENCE [LARGE SCALE GENOMIC DNA]</scope>
    <source>
        <strain evidence="4">PX52</strain>
    </source>
</reference>
<dbReference type="InterPro" id="IPR045486">
    <property type="entry name" value="fvmX7"/>
</dbReference>
<evidence type="ECO:0000313" key="4">
    <source>
        <dbReference type="Proteomes" id="UP000324974"/>
    </source>
</evidence>
<dbReference type="EMBL" id="CP042425">
    <property type="protein sequence ID" value="QEL14002.1"/>
    <property type="molecule type" value="Genomic_DNA"/>
</dbReference>
<accession>A0A5C1A8A6</accession>
<proteinExistence type="predicted"/>
<gene>
    <name evidence="3" type="ORF">PX52LOC_00863</name>
</gene>
<name>A0A5C1A8A6_9BACT</name>
<evidence type="ECO:0000259" key="2">
    <source>
        <dbReference type="Pfam" id="PF20005"/>
    </source>
</evidence>
<keyword evidence="4" id="KW-1185">Reference proteome</keyword>
<dbReference type="OrthoDB" id="243139at2"/>
<dbReference type="Proteomes" id="UP000324974">
    <property type="component" value="Chromosome"/>
</dbReference>
<protein>
    <recommendedName>
        <fullName evidence="2">FtsH ternary system domain-containing protein</fullName>
    </recommendedName>
</protein>
<feature type="domain" description="FtsH ternary system" evidence="2">
    <location>
        <begin position="2"/>
        <end position="385"/>
    </location>
</feature>
<dbReference type="Pfam" id="PF20005">
    <property type="entry name" value="fvmX7"/>
    <property type="match status" value="1"/>
</dbReference>
<organism evidence="3 4">
    <name type="scientific">Limnoglobus roseus</name>
    <dbReference type="NCBI Taxonomy" id="2598579"/>
    <lineage>
        <taxon>Bacteria</taxon>
        <taxon>Pseudomonadati</taxon>
        <taxon>Planctomycetota</taxon>
        <taxon>Planctomycetia</taxon>
        <taxon>Gemmatales</taxon>
        <taxon>Gemmataceae</taxon>
        <taxon>Limnoglobus</taxon>
    </lineage>
</organism>
<dbReference type="KEGG" id="lrs:PX52LOC_00863"/>
<evidence type="ECO:0000313" key="3">
    <source>
        <dbReference type="EMBL" id="QEL14002.1"/>
    </source>
</evidence>
<feature type="compositionally biased region" description="Basic and acidic residues" evidence="1">
    <location>
        <begin position="412"/>
        <end position="434"/>
    </location>
</feature>
<dbReference type="RefSeq" id="WP_149108926.1">
    <property type="nucleotide sequence ID" value="NZ_CP042425.1"/>
</dbReference>
<sequence>MILLFPNLDTFRLAVTSGTVPPEMALSPAVVSRDDGGRIFVETNAKLSKKGKDALDRLKVLGSKRHGGAVEKVASWLQVLPLTPDAGPPQLSTQAPVLFELSSPELLPGLVAEMLRLGNDRQSYRTLTDGDDQRVLLRVIGPPYYTLLRAIDKLSFAGGTVRAYTEQAPRVWVELGFSHPFAKQIKFDDGQIVLIRPPHEWAYLPDAGYQDVYDVLNFTLPNAASEWVEAPTPARITVPLKLAAGNATDMAEMWVLRGGGIAQLDALVRDSDDRLTEQLRFAVGASPDGEEVVILGVAPSKKEPPVMALDGAVAFKSYWRIPNLFLPVGTRLHPTVRRDVVTKLLAEDRDRRVWLFPGADGSFVPEAISENAFRPLGDWVEYVIGASATDLREWIAATEFDFESFICTDGGPKPKPDREKPEREKREKDERETPVTKPIATKTAGKKSTTNAAAAVESLTTARPPSAWKVRCDELEREFRDRDGPLDSPERLELWPQLAAANAAMGDDRKGEAAICWVNALWNQPAAGLIDGWADCETPNAPRTAAELDARLAVPSPTPSQVRALASLFLAVAQGTPDWLKPRLPAVQKFLEAHETKLPVRGAWLAAVRLAQLSGTDVLGLARVRDRVLGRLLERGLSAEQDLPTFLRFAGLKNSERLRVVRERMVDLHRAARKWAEQSLQSPASVPTQVDSVCTLAYLDLMFAFGLAKLGEGAAARAIVESAQKTLGGIKTADTKGIVANYLFKVFRSRIDDALADKPTIGPLSRELLDELEAINATGGKAANDPHKLAYYVISRMRQQSEIVDPQEKNDPYADWQKQDELKKELAELPRLKDAATLRKRVLELFKVGVRGQQSTPETRFAVLHQALPLTPRVGQDFVVEMLRHVPALFQAMPPSSPGQATEEQAKKEGAILERALFLAAHYDQNDLVQSLVDQFIAHVRKKPDEQRFVLVNIVAGRSLKSLRKVGLRDEVDKLLRRMQDEILKGKTLGQLKAQYAAKGDVWAEVLQTLLNLAAGWQTFGLHDQAEPILAAAREEILTGQVKMGAQKFASLGRTYVAAVGQGPADSGMLRLIELFQKLDPARITNRFTSAPYYSRLHLNLIESTVLAVVSDDFALGQSGKQWLDEDEQLVRKRIHRDMRDLVKRTGV</sequence>
<evidence type="ECO:0000256" key="1">
    <source>
        <dbReference type="SAM" id="MobiDB-lite"/>
    </source>
</evidence>
<feature type="region of interest" description="Disordered" evidence="1">
    <location>
        <begin position="407"/>
        <end position="436"/>
    </location>
</feature>